<dbReference type="Pfam" id="PF01568">
    <property type="entry name" value="Molydop_binding"/>
    <property type="match status" value="1"/>
</dbReference>
<protein>
    <submittedName>
        <fullName evidence="12">FdhF/YdeP family oxidoreductase</fullName>
    </submittedName>
</protein>
<comment type="caution">
    <text evidence="12">The sequence shown here is derived from an EMBL/GenBank/DDBJ whole genome shotgun (WGS) entry which is preliminary data.</text>
</comment>
<evidence type="ECO:0000256" key="4">
    <source>
        <dbReference type="ARBA" id="ARBA00022485"/>
    </source>
</evidence>
<feature type="domain" description="Molybdopterin dinucleotide-binding" evidence="11">
    <location>
        <begin position="649"/>
        <end position="755"/>
    </location>
</feature>
<evidence type="ECO:0000259" key="11">
    <source>
        <dbReference type="Pfam" id="PF01568"/>
    </source>
</evidence>
<dbReference type="EMBL" id="JBHMDY010000004">
    <property type="protein sequence ID" value="MFB9259653.1"/>
    <property type="molecule type" value="Genomic_DNA"/>
</dbReference>
<dbReference type="NCBIfam" id="TIGR01701">
    <property type="entry name" value="Fdhalpha-like"/>
    <property type="match status" value="1"/>
</dbReference>
<comment type="cofactor">
    <cofactor evidence="2">
        <name>[4Fe-4S] cluster</name>
        <dbReference type="ChEBI" id="CHEBI:49883"/>
    </cofactor>
</comment>
<dbReference type="PIRSF" id="PIRSF000144">
    <property type="entry name" value="CbbBc"/>
    <property type="match status" value="1"/>
</dbReference>
<dbReference type="Gene3D" id="3.40.228.10">
    <property type="entry name" value="Dimethylsulfoxide Reductase, domain 2"/>
    <property type="match status" value="1"/>
</dbReference>
<dbReference type="Proteomes" id="UP001589700">
    <property type="component" value="Unassembled WGS sequence"/>
</dbReference>
<dbReference type="InterPro" id="IPR009010">
    <property type="entry name" value="Asp_de-COase-like_dom_sf"/>
</dbReference>
<comment type="cofactor">
    <cofactor evidence="1">
        <name>Mo-bis(molybdopterin guanine dinucleotide)</name>
        <dbReference type="ChEBI" id="CHEBI:60539"/>
    </cofactor>
</comment>
<keyword evidence="13" id="KW-1185">Reference proteome</keyword>
<evidence type="ECO:0000256" key="5">
    <source>
        <dbReference type="ARBA" id="ARBA00022505"/>
    </source>
</evidence>
<gene>
    <name evidence="12" type="ORF">ACFFVD_07545</name>
</gene>
<dbReference type="InterPro" id="IPR037951">
    <property type="entry name" value="MopB_CT_YdeP"/>
</dbReference>
<sequence length="775" mass="85144">MKNTAPREDFTDADIKIGKRATWAVGLPAIEHAMIPSEEEMGTARTAKVSLTINHKRGFDCPSCAWANPDHSKPLEFCENGIKSIVWESTPLTIPREFWAEHSLTSMRSKSEYWLGKQGRIVEPMYKAADSDNYVPVSWDEAFGIASRHLRSLKSPDEAVFYTSGRIMNEPAYLYQLFARAFGTNNLPDCSNMCHEATGAGMSPAIGVGKSTISYDDFGKADLVIVMGQNPGTNHPRMLNALEDTKVHGGEMVAVNPLPEASLMRYKNPQRPSGLVGNGTKLADDFLQIRIGGDQHLIQAVAKRVLLAEEAAPGTVLDHEFLDTYCEGFEAYREHILATDDQEVLEATGLTTEQIDSLADRYIKSNATIITWCLGITQHKTGVGTIAEIMNLLMLRGNIGKPGAGASPIRGHSNVQGDRTMGIWEQMSDAFLDSVAAEFGFEPPRKHGFDTVASMNAVERGEVKVMMSMAGNIVAAISDSKGAEEGIARADLTIQVSTKLNRSHIVTGREALILPVLGRTEKDMQHGLSQYVTAEDTVCRINASRGELDPVAPGLLSDVSVICRLAESVLEGRGVDIDWRGFEQHYDTIRDSIARVIPGFENFNSRMENEISFVLPHGPRDSRTFPTPTGKAQLTVRHAEYMQVPKGRLILQTMRAHDQHNTTIYSLNDRYRGVSNGRFVVFVNPDDLAELGLSDGQTVDIFSEWPGRPDKVLRGYRVVSYPSARGCAALYFPEGNELIHREAVADVCNTPTSKQIVVRLEPGTTPVATGRPVAE</sequence>
<comment type="similarity">
    <text evidence="3">Belongs to the prokaryotic molybdopterin-containing oxidoreductase family.</text>
</comment>
<evidence type="ECO:0000313" key="13">
    <source>
        <dbReference type="Proteomes" id="UP001589700"/>
    </source>
</evidence>
<dbReference type="PANTHER" id="PTHR43105:SF4">
    <property type="entry name" value="PROTEIN YDEP"/>
    <property type="match status" value="1"/>
</dbReference>
<evidence type="ECO:0000256" key="8">
    <source>
        <dbReference type="ARBA" id="ARBA00023004"/>
    </source>
</evidence>
<dbReference type="InterPro" id="IPR010046">
    <property type="entry name" value="Mopterin_OxRdtse_a_bac"/>
</dbReference>
<dbReference type="InterPro" id="IPR050123">
    <property type="entry name" value="Prok_molybdopt-oxidoreductase"/>
</dbReference>
<dbReference type="Pfam" id="PF00384">
    <property type="entry name" value="Molybdopterin"/>
    <property type="match status" value="1"/>
</dbReference>
<evidence type="ECO:0000313" key="12">
    <source>
        <dbReference type="EMBL" id="MFB9259653.1"/>
    </source>
</evidence>
<keyword evidence="7" id="KW-0560">Oxidoreductase</keyword>
<dbReference type="RefSeq" id="WP_182632047.1">
    <property type="nucleotide sequence ID" value="NZ_JAALDM010000114.1"/>
</dbReference>
<dbReference type="SUPFAM" id="SSF53706">
    <property type="entry name" value="Formate dehydrogenase/DMSO reductase, domains 1-3"/>
    <property type="match status" value="1"/>
</dbReference>
<evidence type="ECO:0000256" key="6">
    <source>
        <dbReference type="ARBA" id="ARBA00022723"/>
    </source>
</evidence>
<organism evidence="12 13">
    <name type="scientific">Dietzia aerolata</name>
    <dbReference type="NCBI Taxonomy" id="595984"/>
    <lineage>
        <taxon>Bacteria</taxon>
        <taxon>Bacillati</taxon>
        <taxon>Actinomycetota</taxon>
        <taxon>Actinomycetes</taxon>
        <taxon>Mycobacteriales</taxon>
        <taxon>Dietziaceae</taxon>
        <taxon>Dietzia</taxon>
    </lineage>
</organism>
<dbReference type="CDD" id="cd02787">
    <property type="entry name" value="MopB_CT_ydeP"/>
    <property type="match status" value="1"/>
</dbReference>
<keyword evidence="6" id="KW-0479">Metal-binding</keyword>
<keyword evidence="5" id="KW-0500">Molybdenum</keyword>
<dbReference type="PANTHER" id="PTHR43105">
    <property type="entry name" value="RESPIRATORY NITRATE REDUCTASE"/>
    <property type="match status" value="1"/>
</dbReference>
<evidence type="ECO:0000256" key="3">
    <source>
        <dbReference type="ARBA" id="ARBA00010312"/>
    </source>
</evidence>
<proteinExistence type="inferred from homology"/>
<evidence type="ECO:0000256" key="2">
    <source>
        <dbReference type="ARBA" id="ARBA00001966"/>
    </source>
</evidence>
<dbReference type="Gene3D" id="2.40.40.20">
    <property type="match status" value="1"/>
</dbReference>
<evidence type="ECO:0000259" key="10">
    <source>
        <dbReference type="Pfam" id="PF00384"/>
    </source>
</evidence>
<dbReference type="SUPFAM" id="SSF50692">
    <property type="entry name" value="ADC-like"/>
    <property type="match status" value="1"/>
</dbReference>
<accession>A0ABV5JRE6</accession>
<dbReference type="InterPro" id="IPR006656">
    <property type="entry name" value="Mopterin_OxRdtase"/>
</dbReference>
<evidence type="ECO:0000256" key="9">
    <source>
        <dbReference type="ARBA" id="ARBA00023014"/>
    </source>
</evidence>
<reference evidence="12 13" key="1">
    <citation type="submission" date="2024-09" db="EMBL/GenBank/DDBJ databases">
        <authorList>
            <person name="Sun Q."/>
            <person name="Mori K."/>
        </authorList>
    </citation>
    <scope>NUCLEOTIDE SEQUENCE [LARGE SCALE GENOMIC DNA]</scope>
    <source>
        <strain evidence="12 13">CCM 7659</strain>
    </source>
</reference>
<dbReference type="InterPro" id="IPR041953">
    <property type="entry name" value="YdeP_MopB"/>
</dbReference>
<name>A0ABV5JRE6_9ACTN</name>
<keyword evidence="9" id="KW-0411">Iron-sulfur</keyword>
<keyword evidence="8" id="KW-0408">Iron</keyword>
<feature type="domain" description="Molybdopterin oxidoreductase" evidence="10">
    <location>
        <begin position="120"/>
        <end position="490"/>
    </location>
</feature>
<evidence type="ECO:0000256" key="1">
    <source>
        <dbReference type="ARBA" id="ARBA00001942"/>
    </source>
</evidence>
<evidence type="ECO:0000256" key="7">
    <source>
        <dbReference type="ARBA" id="ARBA00023002"/>
    </source>
</evidence>
<dbReference type="InterPro" id="IPR006657">
    <property type="entry name" value="MoPterin_dinucl-bd_dom"/>
</dbReference>
<keyword evidence="4" id="KW-0004">4Fe-4S</keyword>
<dbReference type="CDD" id="cd02767">
    <property type="entry name" value="MopB_ydeP"/>
    <property type="match status" value="1"/>
</dbReference>
<dbReference type="Gene3D" id="3.40.50.740">
    <property type="match status" value="1"/>
</dbReference>